<dbReference type="EMBL" id="BAABLN010000023">
    <property type="protein sequence ID" value="GAA4699064.1"/>
    <property type="molecule type" value="Genomic_DNA"/>
</dbReference>
<keyword evidence="4" id="KW-0573">Peptidoglycan synthesis</keyword>
<dbReference type="Pfam" id="PF02388">
    <property type="entry name" value="FemAB"/>
    <property type="match status" value="1"/>
</dbReference>
<evidence type="ECO:0000313" key="8">
    <source>
        <dbReference type="Proteomes" id="UP001501446"/>
    </source>
</evidence>
<sequence length="286" mass="32096">MAQAIVEERPVGRYLYCPYGPVARDNESFDAALRWLFTQARDTRSWFLRVEPPSPSGWFRQATDKEIFRRRTVLQSRGFRRAARALQPLRTRCLDLTVDEPELLRAMTGTNRTLHRSTAKRGLTIEASHDPGDIHHLISLLASTAQRQDFRSRDSTHLRTLAETTLPTGAGTLFLARQGDQVLSANLVIDDGGVRMFLHGASDPAYRKLRAQQSLTVAAVLDGRERKLEAADLFGIAPNDDPGHPWAGFTKFKASFGGHVLEHLGAWDLPIRPAAYHALRAVQRIR</sequence>
<comment type="caution">
    <text evidence="7">The sequence shown here is derived from an EMBL/GenBank/DDBJ whole genome shotgun (WGS) entry which is preliminary data.</text>
</comment>
<dbReference type="PANTHER" id="PTHR36174:SF1">
    <property type="entry name" value="LIPID II:GLYCINE GLYCYLTRANSFERASE"/>
    <property type="match status" value="1"/>
</dbReference>
<evidence type="ECO:0000256" key="3">
    <source>
        <dbReference type="ARBA" id="ARBA00022960"/>
    </source>
</evidence>
<keyword evidence="3" id="KW-0133">Cell shape</keyword>
<dbReference type="InterPro" id="IPR016181">
    <property type="entry name" value="Acyl_CoA_acyltransferase"/>
</dbReference>
<gene>
    <name evidence="7" type="ORF">GCM10025781_16520</name>
</gene>
<proteinExistence type="inferred from homology"/>
<evidence type="ECO:0000256" key="1">
    <source>
        <dbReference type="ARBA" id="ARBA00009943"/>
    </source>
</evidence>
<evidence type="ECO:0000256" key="2">
    <source>
        <dbReference type="ARBA" id="ARBA00022679"/>
    </source>
</evidence>
<accession>A0ABP8X384</accession>
<dbReference type="RefSeq" id="WP_303381754.1">
    <property type="nucleotide sequence ID" value="NZ_BAABLN010000023.1"/>
</dbReference>
<keyword evidence="8" id="KW-1185">Reference proteome</keyword>
<evidence type="ECO:0000256" key="5">
    <source>
        <dbReference type="ARBA" id="ARBA00023315"/>
    </source>
</evidence>
<reference evidence="8" key="1">
    <citation type="journal article" date="2019" name="Int. J. Syst. Evol. Microbiol.">
        <title>The Global Catalogue of Microorganisms (GCM) 10K type strain sequencing project: providing services to taxonomists for standard genome sequencing and annotation.</title>
        <authorList>
            <consortium name="The Broad Institute Genomics Platform"/>
            <consortium name="The Broad Institute Genome Sequencing Center for Infectious Disease"/>
            <person name="Wu L."/>
            <person name="Ma J."/>
        </authorList>
    </citation>
    <scope>NUCLEOTIDE SEQUENCE [LARGE SCALE GENOMIC DNA]</scope>
    <source>
        <strain evidence="8">JCM 18958</strain>
    </source>
</reference>
<keyword evidence="5" id="KW-0012">Acyltransferase</keyword>
<evidence type="ECO:0000313" key="7">
    <source>
        <dbReference type="EMBL" id="GAA4699064.1"/>
    </source>
</evidence>
<evidence type="ECO:0000256" key="6">
    <source>
        <dbReference type="ARBA" id="ARBA00023316"/>
    </source>
</evidence>
<dbReference type="PANTHER" id="PTHR36174">
    <property type="entry name" value="LIPID II:GLYCINE GLYCYLTRANSFERASE"/>
    <property type="match status" value="1"/>
</dbReference>
<keyword evidence="6" id="KW-0961">Cell wall biogenesis/degradation</keyword>
<organism evidence="7 8">
    <name type="scientific">Kocuria gwangalliensis</name>
    <dbReference type="NCBI Taxonomy" id="501592"/>
    <lineage>
        <taxon>Bacteria</taxon>
        <taxon>Bacillati</taxon>
        <taxon>Actinomycetota</taxon>
        <taxon>Actinomycetes</taxon>
        <taxon>Micrococcales</taxon>
        <taxon>Micrococcaceae</taxon>
        <taxon>Kocuria</taxon>
    </lineage>
</organism>
<evidence type="ECO:0000256" key="4">
    <source>
        <dbReference type="ARBA" id="ARBA00022984"/>
    </source>
</evidence>
<dbReference type="InterPro" id="IPR003447">
    <property type="entry name" value="FEMABX"/>
</dbReference>
<dbReference type="Proteomes" id="UP001501446">
    <property type="component" value="Unassembled WGS sequence"/>
</dbReference>
<name>A0ABP8X384_9MICC</name>
<dbReference type="SUPFAM" id="SSF55729">
    <property type="entry name" value="Acyl-CoA N-acyltransferases (Nat)"/>
    <property type="match status" value="2"/>
</dbReference>
<protein>
    <recommendedName>
        <fullName evidence="9">Peptidoglycan bridge formation glycyltransferase FemA/FemB family protein</fullName>
    </recommendedName>
</protein>
<keyword evidence="2" id="KW-0808">Transferase</keyword>
<dbReference type="InterPro" id="IPR050644">
    <property type="entry name" value="PG_Glycine_Bridge_Synth"/>
</dbReference>
<comment type="similarity">
    <text evidence="1">Belongs to the FemABX family.</text>
</comment>
<dbReference type="PROSITE" id="PS51191">
    <property type="entry name" value="FEMABX"/>
    <property type="match status" value="1"/>
</dbReference>
<evidence type="ECO:0008006" key="9">
    <source>
        <dbReference type="Google" id="ProtNLM"/>
    </source>
</evidence>
<dbReference type="Gene3D" id="3.40.630.30">
    <property type="match status" value="1"/>
</dbReference>